<dbReference type="RefSeq" id="WP_085467406.1">
    <property type="nucleotide sequence ID" value="NZ_FXBL01000004.1"/>
</dbReference>
<evidence type="ECO:0008006" key="4">
    <source>
        <dbReference type="Google" id="ProtNLM"/>
    </source>
</evidence>
<accession>A0A1X7PZQ6</accession>
<evidence type="ECO:0000256" key="1">
    <source>
        <dbReference type="SAM" id="SignalP"/>
    </source>
</evidence>
<keyword evidence="1" id="KW-0732">Signal</keyword>
<evidence type="ECO:0000313" key="2">
    <source>
        <dbReference type="EMBL" id="SMH57671.1"/>
    </source>
</evidence>
<protein>
    <recommendedName>
        <fullName evidence="4">Curlin associated repeat-containing protein</fullName>
    </recommendedName>
</protein>
<feature type="chain" id="PRO_5010886221" description="Curlin associated repeat-containing protein" evidence="1">
    <location>
        <begin position="21"/>
        <end position="80"/>
    </location>
</feature>
<dbReference type="EMBL" id="FXBL01000004">
    <property type="protein sequence ID" value="SMH57671.1"/>
    <property type="molecule type" value="Genomic_DNA"/>
</dbReference>
<keyword evidence="3" id="KW-1185">Reference proteome</keyword>
<sequence>MRKFLIASAAVLSLSGVAAAQEAPALIYSDSFAQNVQNAGTPSADRGLTITSQRNASVLVQSAGQTISDIRNNPNYQGGR</sequence>
<evidence type="ECO:0000313" key="3">
    <source>
        <dbReference type="Proteomes" id="UP000193083"/>
    </source>
</evidence>
<dbReference type="Proteomes" id="UP000193083">
    <property type="component" value="Unassembled WGS sequence"/>
</dbReference>
<organism evidence="2 3">
    <name type="scientific">Mesorhizobium australicum</name>
    <dbReference type="NCBI Taxonomy" id="536018"/>
    <lineage>
        <taxon>Bacteria</taxon>
        <taxon>Pseudomonadati</taxon>
        <taxon>Pseudomonadota</taxon>
        <taxon>Alphaproteobacteria</taxon>
        <taxon>Hyphomicrobiales</taxon>
        <taxon>Phyllobacteriaceae</taxon>
        <taxon>Mesorhizobium</taxon>
    </lineage>
</organism>
<proteinExistence type="predicted"/>
<feature type="signal peptide" evidence="1">
    <location>
        <begin position="1"/>
        <end position="20"/>
    </location>
</feature>
<dbReference type="AlphaFoldDB" id="A0A1X7PZQ6"/>
<name>A0A1X7PZQ6_9HYPH</name>
<gene>
    <name evidence="2" type="ORF">SAMN02982922_5863</name>
</gene>
<reference evidence="2 3" key="1">
    <citation type="submission" date="2017-04" db="EMBL/GenBank/DDBJ databases">
        <authorList>
            <person name="Afonso C.L."/>
            <person name="Miller P.J."/>
            <person name="Scott M.A."/>
            <person name="Spackman E."/>
            <person name="Goraichik I."/>
            <person name="Dimitrov K.M."/>
            <person name="Suarez D.L."/>
            <person name="Swayne D.E."/>
        </authorList>
    </citation>
    <scope>NUCLEOTIDE SEQUENCE [LARGE SCALE GENOMIC DNA]</scope>
    <source>
        <strain evidence="2 3">B5P</strain>
    </source>
</reference>